<feature type="domain" description="UvrD-like helicase ATP-binding" evidence="13">
    <location>
        <begin position="4"/>
        <end position="295"/>
    </location>
</feature>
<protein>
    <recommendedName>
        <fullName evidence="9">DNA 3'-5' helicase</fullName>
        <ecNumber evidence="9">5.6.2.4</ecNumber>
    </recommendedName>
</protein>
<dbReference type="OrthoDB" id="1470711at2759"/>
<dbReference type="GO" id="GO:0005524">
    <property type="term" value="F:ATP binding"/>
    <property type="evidence" value="ECO:0007669"/>
    <property type="project" value="UniProtKB-UniRule"/>
</dbReference>
<feature type="region of interest" description="Disordered" evidence="12">
    <location>
        <begin position="853"/>
        <end position="878"/>
    </location>
</feature>
<feature type="binding site" evidence="11">
    <location>
        <begin position="25"/>
        <end position="32"/>
    </location>
    <ligand>
        <name>ATP</name>
        <dbReference type="ChEBI" id="CHEBI:30616"/>
    </ligand>
</feature>
<keyword evidence="16" id="KW-1185">Reference proteome</keyword>
<evidence type="ECO:0000256" key="12">
    <source>
        <dbReference type="SAM" id="MobiDB-lite"/>
    </source>
</evidence>
<evidence type="ECO:0000256" key="7">
    <source>
        <dbReference type="ARBA" id="ARBA00023235"/>
    </source>
</evidence>
<dbReference type="EMBL" id="JACAZF010000006">
    <property type="protein sequence ID" value="KAF7301180.1"/>
    <property type="molecule type" value="Genomic_DNA"/>
</dbReference>
<evidence type="ECO:0000256" key="2">
    <source>
        <dbReference type="ARBA" id="ARBA00022741"/>
    </source>
</evidence>
<dbReference type="EC" id="5.6.2.4" evidence="9"/>
<keyword evidence="3 11" id="KW-0378">Hydrolase</keyword>
<dbReference type="PANTHER" id="PTHR11070">
    <property type="entry name" value="UVRD / RECB / PCRA DNA HELICASE FAMILY MEMBER"/>
    <property type="match status" value="1"/>
</dbReference>
<keyword evidence="2 11" id="KW-0547">Nucleotide-binding</keyword>
<dbReference type="Gene3D" id="1.10.486.10">
    <property type="entry name" value="PCRA, domain 4"/>
    <property type="match status" value="1"/>
</dbReference>
<feature type="compositionally biased region" description="Polar residues" evidence="12">
    <location>
        <begin position="862"/>
        <end position="875"/>
    </location>
</feature>
<dbReference type="PROSITE" id="PS51217">
    <property type="entry name" value="UVRD_HELICASE_CTER"/>
    <property type="match status" value="1"/>
</dbReference>
<evidence type="ECO:0000256" key="10">
    <source>
        <dbReference type="ARBA" id="ARBA00048988"/>
    </source>
</evidence>
<dbReference type="Pfam" id="PF13361">
    <property type="entry name" value="UvrD_C"/>
    <property type="match status" value="1"/>
</dbReference>
<dbReference type="GO" id="GO:0043138">
    <property type="term" value="F:3'-5' DNA helicase activity"/>
    <property type="evidence" value="ECO:0007669"/>
    <property type="project" value="UniProtKB-EC"/>
</dbReference>
<evidence type="ECO:0000259" key="14">
    <source>
        <dbReference type="PROSITE" id="PS51217"/>
    </source>
</evidence>
<dbReference type="GO" id="GO:0016787">
    <property type="term" value="F:hydrolase activity"/>
    <property type="evidence" value="ECO:0007669"/>
    <property type="project" value="UniProtKB-UniRule"/>
</dbReference>
<dbReference type="GO" id="GO:0000725">
    <property type="term" value="P:recombinational repair"/>
    <property type="evidence" value="ECO:0007669"/>
    <property type="project" value="TreeGrafter"/>
</dbReference>
<dbReference type="InterPro" id="IPR014016">
    <property type="entry name" value="UvrD-like_ATP-bd"/>
</dbReference>
<name>A0A8H6SNQ7_9AGAR</name>
<dbReference type="InterPro" id="IPR000212">
    <property type="entry name" value="DNA_helicase_UvrD/REP"/>
</dbReference>
<dbReference type="GeneID" id="59346052"/>
<feature type="region of interest" description="Disordered" evidence="12">
    <location>
        <begin position="792"/>
        <end position="821"/>
    </location>
</feature>
<evidence type="ECO:0000256" key="11">
    <source>
        <dbReference type="PROSITE-ProRule" id="PRU00560"/>
    </source>
</evidence>
<dbReference type="PANTHER" id="PTHR11070:SF2">
    <property type="entry name" value="ATP-DEPENDENT DNA HELICASE SRS2"/>
    <property type="match status" value="1"/>
</dbReference>
<dbReference type="PROSITE" id="PS51198">
    <property type="entry name" value="UVRD_HELICASE_ATP_BIND"/>
    <property type="match status" value="1"/>
</dbReference>
<dbReference type="InterPro" id="IPR027417">
    <property type="entry name" value="P-loop_NTPase"/>
</dbReference>
<dbReference type="Pfam" id="PF00580">
    <property type="entry name" value="UvrD-helicase"/>
    <property type="match status" value="1"/>
</dbReference>
<comment type="similarity">
    <text evidence="1">Belongs to the helicase family. UvrD subfamily.</text>
</comment>
<evidence type="ECO:0000256" key="5">
    <source>
        <dbReference type="ARBA" id="ARBA00022840"/>
    </source>
</evidence>
<proteinExistence type="inferred from homology"/>
<keyword evidence="4 11" id="KW-0347">Helicase</keyword>
<evidence type="ECO:0000313" key="15">
    <source>
        <dbReference type="EMBL" id="KAF7301180.1"/>
    </source>
</evidence>
<dbReference type="SUPFAM" id="SSF52540">
    <property type="entry name" value="P-loop containing nucleoside triphosphate hydrolases"/>
    <property type="match status" value="1"/>
</dbReference>
<sequence>MLDALNPAQRAAVLHPPTTALQILAGPGSGKTKVLTSRIAHLVLTHGLVPSTICAVTFTNKAANEMRSRLSALIGKQKTSEVRMGTFHALCALFLRRFAHKVGLDVNFTICDADESKKIILHLLKPHKDVIVAKDLMLKEGTVLSHISRAKAKGLSPKEYAKQTPEQSYEAEVHKIVAAVYVEYEKLLRRNNSLDFDDLLLYGVKLFTENPTTANWCRHVLVDEFQDTNTTQYELMSVLGAAAGGCVTVVGDPDQSIYGRVCLLWRSAEVTNLSRMKNDFRGTTQILLEENYRSTASILNASLAIVSQDKSRINKRLLTTHPRGCTPVLRTLSTEHAEADFIAIEIKRLIASMGGILRYGDFAILLRYSALSRAIESALQKEAIPNVLLGGHKFFERQEIKDILSYLQLVDNPSFAPAVTRAINVPSRQIGEKSIAELASRAAKRNSSIMDTVESIHDAKCPDIKPAIKQKTASFVKTIRILRKLASEGATPSDLIRRLLDLIKYEGHLKKTQPDWESRWENVQELITFASEVQTEAEDELVDIDFDEEPQPTQTRDTPLRLFLQASMLSSEGDNQSEEDSKEKVTISTCHAAKGLEWPVVIIPAVEKGTFPFYRSEDVCEERRLLYVACTRAQSILYLTHTSKRKIGGVTKPKELSQFIASVAKTEKARLSNNDLFTNQRPSLETDASERDVISRVLGRPLAAQIEVTRRMEDFRRTTPYLEEYDALPQPQAAWHPGLVTPASVSFASPRVAFGANFSTNLATNPSIRLSEGTAILHPLLSNPAIVTVSHPSSPVNSSSGKRATVRAVQPPSSDPALAPPTSAYVSSPRIAFGPNFSMNVAIKPSIRPPILKEGIPHPPLSKSTTVSHSDSPTAPSLHASNMLAATAVIPLPLSNPVAGVKRRLGMGRGGTTGFPNKKFKVPTLMQPP</sequence>
<dbReference type="Gene3D" id="3.40.50.300">
    <property type="entry name" value="P-loop containing nucleotide triphosphate hydrolases"/>
    <property type="match status" value="2"/>
</dbReference>
<dbReference type="GO" id="GO:0005634">
    <property type="term" value="C:nucleus"/>
    <property type="evidence" value="ECO:0007669"/>
    <property type="project" value="TreeGrafter"/>
</dbReference>
<keyword evidence="7" id="KW-0413">Isomerase</keyword>
<dbReference type="GO" id="GO:0003677">
    <property type="term" value="F:DNA binding"/>
    <property type="evidence" value="ECO:0007669"/>
    <property type="project" value="UniProtKB-KW"/>
</dbReference>
<keyword evidence="6" id="KW-0238">DNA-binding</keyword>
<evidence type="ECO:0000256" key="1">
    <source>
        <dbReference type="ARBA" id="ARBA00009922"/>
    </source>
</evidence>
<reference evidence="15" key="1">
    <citation type="submission" date="2020-05" db="EMBL/GenBank/DDBJ databases">
        <title>Mycena genomes resolve the evolution of fungal bioluminescence.</title>
        <authorList>
            <person name="Tsai I.J."/>
        </authorList>
    </citation>
    <scope>NUCLEOTIDE SEQUENCE</scope>
    <source>
        <strain evidence="15">171206Taipei</strain>
    </source>
</reference>
<accession>A0A8H6SNQ7</accession>
<evidence type="ECO:0000259" key="13">
    <source>
        <dbReference type="PROSITE" id="PS51198"/>
    </source>
</evidence>
<evidence type="ECO:0000256" key="4">
    <source>
        <dbReference type="ARBA" id="ARBA00022806"/>
    </source>
</evidence>
<dbReference type="CDD" id="cd17932">
    <property type="entry name" value="DEXQc_UvrD"/>
    <property type="match status" value="1"/>
</dbReference>
<dbReference type="Gene3D" id="1.10.10.160">
    <property type="match status" value="1"/>
</dbReference>
<feature type="region of interest" description="Disordered" evidence="12">
    <location>
        <begin position="907"/>
        <end position="929"/>
    </location>
</feature>
<evidence type="ECO:0000313" key="16">
    <source>
        <dbReference type="Proteomes" id="UP000636479"/>
    </source>
</evidence>
<dbReference type="InterPro" id="IPR014017">
    <property type="entry name" value="DNA_helicase_UvrD-like_C"/>
</dbReference>
<comment type="catalytic activity">
    <reaction evidence="10">
        <text>ATP + H2O = ADP + phosphate + H(+)</text>
        <dbReference type="Rhea" id="RHEA:13065"/>
        <dbReference type="ChEBI" id="CHEBI:15377"/>
        <dbReference type="ChEBI" id="CHEBI:15378"/>
        <dbReference type="ChEBI" id="CHEBI:30616"/>
        <dbReference type="ChEBI" id="CHEBI:43474"/>
        <dbReference type="ChEBI" id="CHEBI:456216"/>
        <dbReference type="EC" id="5.6.2.4"/>
    </reaction>
</comment>
<evidence type="ECO:0000256" key="8">
    <source>
        <dbReference type="ARBA" id="ARBA00034617"/>
    </source>
</evidence>
<dbReference type="RefSeq" id="XP_037219180.1">
    <property type="nucleotide sequence ID" value="XM_037363536.1"/>
</dbReference>
<comment type="caution">
    <text evidence="15">The sequence shown here is derived from an EMBL/GenBank/DDBJ whole genome shotgun (WGS) entry which is preliminary data.</text>
</comment>
<dbReference type="Proteomes" id="UP000636479">
    <property type="component" value="Unassembled WGS sequence"/>
</dbReference>
<evidence type="ECO:0000256" key="6">
    <source>
        <dbReference type="ARBA" id="ARBA00023125"/>
    </source>
</evidence>
<gene>
    <name evidence="15" type="ORF">MIND_00682500</name>
</gene>
<dbReference type="InterPro" id="IPR013986">
    <property type="entry name" value="DExx_box_DNA_helicase_dom_sf"/>
</dbReference>
<keyword evidence="5 11" id="KW-0067">ATP-binding</keyword>
<feature type="domain" description="UvrD-like helicase C-terminal" evidence="14">
    <location>
        <begin position="296"/>
        <end position="595"/>
    </location>
</feature>
<evidence type="ECO:0000256" key="3">
    <source>
        <dbReference type="ARBA" id="ARBA00022801"/>
    </source>
</evidence>
<evidence type="ECO:0000256" key="9">
    <source>
        <dbReference type="ARBA" id="ARBA00034808"/>
    </source>
</evidence>
<dbReference type="AlphaFoldDB" id="A0A8H6SNQ7"/>
<comment type="catalytic activity">
    <reaction evidence="8">
        <text>Couples ATP hydrolysis with the unwinding of duplex DNA by translocating in the 3'-5' direction.</text>
        <dbReference type="EC" id="5.6.2.4"/>
    </reaction>
</comment>
<organism evidence="15 16">
    <name type="scientific">Mycena indigotica</name>
    <dbReference type="NCBI Taxonomy" id="2126181"/>
    <lineage>
        <taxon>Eukaryota</taxon>
        <taxon>Fungi</taxon>
        <taxon>Dikarya</taxon>
        <taxon>Basidiomycota</taxon>
        <taxon>Agaricomycotina</taxon>
        <taxon>Agaricomycetes</taxon>
        <taxon>Agaricomycetidae</taxon>
        <taxon>Agaricales</taxon>
        <taxon>Marasmiineae</taxon>
        <taxon>Mycenaceae</taxon>
        <taxon>Mycena</taxon>
    </lineage>
</organism>